<organism evidence="2 3">
    <name type="scientific">Glycomyces tritici</name>
    <dbReference type="NCBI Taxonomy" id="2665176"/>
    <lineage>
        <taxon>Bacteria</taxon>
        <taxon>Bacillati</taxon>
        <taxon>Actinomycetota</taxon>
        <taxon>Actinomycetes</taxon>
        <taxon>Glycomycetales</taxon>
        <taxon>Glycomycetaceae</taxon>
        <taxon>Glycomyces</taxon>
    </lineage>
</organism>
<reference evidence="2" key="1">
    <citation type="submission" date="2023-06" db="EMBL/GenBank/DDBJ databases">
        <title>Gycomyces niveus sp.nov., a novel actinomycete isolated from soil in Shouguang.</title>
        <authorList>
            <person name="Yang X."/>
            <person name="Zhao J."/>
        </authorList>
    </citation>
    <scope>NUCLEOTIDE SEQUENCE</scope>
    <source>
        <strain evidence="2">NEAU C2</strain>
    </source>
</reference>
<feature type="transmembrane region" description="Helical" evidence="1">
    <location>
        <begin position="21"/>
        <end position="41"/>
    </location>
</feature>
<evidence type="ECO:0000256" key="1">
    <source>
        <dbReference type="SAM" id="Phobius"/>
    </source>
</evidence>
<evidence type="ECO:0000313" key="2">
    <source>
        <dbReference type="EMBL" id="MDN3239206.1"/>
    </source>
</evidence>
<dbReference type="Proteomes" id="UP001171902">
    <property type="component" value="Unassembled WGS sequence"/>
</dbReference>
<keyword evidence="1" id="KW-0812">Transmembrane</keyword>
<name>A0ABT7YKS0_9ACTN</name>
<gene>
    <name evidence="2" type="ORF">QWI33_05690</name>
</gene>
<dbReference type="RefSeq" id="WP_289955781.1">
    <property type="nucleotide sequence ID" value="NZ_JAUEMJ010000002.1"/>
</dbReference>
<protein>
    <submittedName>
        <fullName evidence="2">Uncharacterized protein</fullName>
    </submittedName>
</protein>
<dbReference type="EMBL" id="JAUEMJ010000002">
    <property type="protein sequence ID" value="MDN3239206.1"/>
    <property type="molecule type" value="Genomic_DNA"/>
</dbReference>
<accession>A0ABT7YKS0</accession>
<feature type="transmembrane region" description="Helical" evidence="1">
    <location>
        <begin position="210"/>
        <end position="229"/>
    </location>
</feature>
<sequence length="239" mass="25413">MNAVLAQRKYHLAARLANDTARTLGLWLTAAFVVLVVTSAILDAATEGQTEELATYVLLALPIAMFLAGWLHLSKGYPLAIVHGFTRKEFLAGFALYGLATVVTAAALTQAGRLILEHLPTADSEIGFYGRGPLDSLARSALWFTVGAAAGAAKLRFPGRRLGVLASALLVAAVVYRPVAISLMRNLAQDTPFGDGTLVEVPVEMTMNHLALIDLAFTVPLALLTWALLARAPMHPKSA</sequence>
<feature type="transmembrane region" description="Helical" evidence="1">
    <location>
        <begin position="136"/>
        <end position="155"/>
    </location>
</feature>
<keyword evidence="1" id="KW-1133">Transmembrane helix</keyword>
<feature type="transmembrane region" description="Helical" evidence="1">
    <location>
        <begin position="53"/>
        <end position="73"/>
    </location>
</feature>
<proteinExistence type="predicted"/>
<feature type="transmembrane region" description="Helical" evidence="1">
    <location>
        <begin position="162"/>
        <end position="184"/>
    </location>
</feature>
<keyword evidence="1" id="KW-0472">Membrane</keyword>
<evidence type="ECO:0000313" key="3">
    <source>
        <dbReference type="Proteomes" id="UP001171902"/>
    </source>
</evidence>
<comment type="caution">
    <text evidence="2">The sequence shown here is derived from an EMBL/GenBank/DDBJ whole genome shotgun (WGS) entry which is preliminary data.</text>
</comment>
<keyword evidence="3" id="KW-1185">Reference proteome</keyword>
<feature type="transmembrane region" description="Helical" evidence="1">
    <location>
        <begin position="94"/>
        <end position="116"/>
    </location>
</feature>